<sequence length="69" mass="7460">MRRRRRVFRLGVMVGMFGAGMMLVYFVLGMTSVHGGRHARLLCLGFAPALLKSAGHDGPLLYRGPSAAA</sequence>
<dbReference type="Proteomes" id="UP000003226">
    <property type="component" value="Unassembled WGS sequence"/>
</dbReference>
<protein>
    <recommendedName>
        <fullName evidence="4">Transmembrane protein</fullName>
    </recommendedName>
</protein>
<accession>I4VQN0</accession>
<evidence type="ECO:0000256" key="1">
    <source>
        <dbReference type="SAM" id="Phobius"/>
    </source>
</evidence>
<dbReference type="EMBL" id="AJXT01000063">
    <property type="protein sequence ID" value="EIL89521.1"/>
    <property type="molecule type" value="Genomic_DNA"/>
</dbReference>
<keyword evidence="1" id="KW-0812">Transmembrane</keyword>
<proteinExistence type="predicted"/>
<organism evidence="2 3">
    <name type="scientific">Rhodanobacter spathiphylli B39</name>
    <dbReference type="NCBI Taxonomy" id="1163407"/>
    <lineage>
        <taxon>Bacteria</taxon>
        <taxon>Pseudomonadati</taxon>
        <taxon>Pseudomonadota</taxon>
        <taxon>Gammaproteobacteria</taxon>
        <taxon>Lysobacterales</taxon>
        <taxon>Rhodanobacteraceae</taxon>
        <taxon>Rhodanobacter</taxon>
    </lineage>
</organism>
<evidence type="ECO:0000313" key="3">
    <source>
        <dbReference type="Proteomes" id="UP000003226"/>
    </source>
</evidence>
<evidence type="ECO:0008006" key="4">
    <source>
        <dbReference type="Google" id="ProtNLM"/>
    </source>
</evidence>
<feature type="transmembrane region" description="Helical" evidence="1">
    <location>
        <begin position="7"/>
        <end position="28"/>
    </location>
</feature>
<keyword evidence="1" id="KW-0472">Membrane</keyword>
<name>I4VQN0_9GAMM</name>
<reference evidence="2 3" key="1">
    <citation type="journal article" date="2012" name="J. Bacteriol.">
        <title>Genome sequences for six rhodanobacter strains, isolated from soils and the terrestrial subsurface, with variable denitrification capabilities.</title>
        <authorList>
            <person name="Kostka J.E."/>
            <person name="Green S.J."/>
            <person name="Rishishwar L."/>
            <person name="Prakash O."/>
            <person name="Katz L.S."/>
            <person name="Marino-Ramirez L."/>
            <person name="Jordan I.K."/>
            <person name="Munk C."/>
            <person name="Ivanova N."/>
            <person name="Mikhailova N."/>
            <person name="Watson D.B."/>
            <person name="Brown S.D."/>
            <person name="Palumbo A.V."/>
            <person name="Brooks S.C."/>
        </authorList>
    </citation>
    <scope>NUCLEOTIDE SEQUENCE [LARGE SCALE GENOMIC DNA]</scope>
    <source>
        <strain evidence="2 3">B39</strain>
    </source>
</reference>
<dbReference type="AlphaFoldDB" id="I4VQN0"/>
<keyword evidence="3" id="KW-1185">Reference proteome</keyword>
<evidence type="ECO:0000313" key="2">
    <source>
        <dbReference type="EMBL" id="EIL89521.1"/>
    </source>
</evidence>
<feature type="non-terminal residue" evidence="2">
    <location>
        <position position="69"/>
    </location>
</feature>
<keyword evidence="1" id="KW-1133">Transmembrane helix</keyword>
<comment type="caution">
    <text evidence="2">The sequence shown here is derived from an EMBL/GenBank/DDBJ whole genome shotgun (WGS) entry which is preliminary data.</text>
</comment>
<gene>
    <name evidence="2" type="ORF">UU7_16797</name>
</gene>